<dbReference type="OrthoDB" id="10323710at2759"/>
<keyword evidence="2" id="KW-1185">Reference proteome</keyword>
<evidence type="ECO:0000313" key="2">
    <source>
        <dbReference type="Proteomes" id="UP000001307"/>
    </source>
</evidence>
<dbReference type="Proteomes" id="UP000001307">
    <property type="component" value="Unassembled WGS sequence"/>
</dbReference>
<protein>
    <submittedName>
        <fullName evidence="1">Uncharacterized protein</fullName>
    </submittedName>
</protein>
<reference evidence="1" key="1">
    <citation type="journal article" date="2010" name="Science">
        <title>Plasticity of animal genome architecture unmasked by rapid evolution of a pelagic tunicate.</title>
        <authorList>
            <person name="Denoeud F."/>
            <person name="Henriet S."/>
            <person name="Mungpakdee S."/>
            <person name="Aury J.M."/>
            <person name="Da Silva C."/>
            <person name="Brinkmann H."/>
            <person name="Mikhaleva J."/>
            <person name="Olsen L.C."/>
            <person name="Jubin C."/>
            <person name="Canestro C."/>
            <person name="Bouquet J.M."/>
            <person name="Danks G."/>
            <person name="Poulain J."/>
            <person name="Campsteijn C."/>
            <person name="Adamski M."/>
            <person name="Cross I."/>
            <person name="Yadetie F."/>
            <person name="Muffato M."/>
            <person name="Louis A."/>
            <person name="Butcher S."/>
            <person name="Tsagkogeorga G."/>
            <person name="Konrad A."/>
            <person name="Singh S."/>
            <person name="Jensen M.F."/>
            <person name="Cong E.H."/>
            <person name="Eikeseth-Otteraa H."/>
            <person name="Noel B."/>
            <person name="Anthouard V."/>
            <person name="Porcel B.M."/>
            <person name="Kachouri-Lafond R."/>
            <person name="Nishino A."/>
            <person name="Ugolini M."/>
            <person name="Chourrout P."/>
            <person name="Nishida H."/>
            <person name="Aasland R."/>
            <person name="Huzurbazar S."/>
            <person name="Westhof E."/>
            <person name="Delsuc F."/>
            <person name="Lehrach H."/>
            <person name="Reinhardt R."/>
            <person name="Weissenbach J."/>
            <person name="Roy S.W."/>
            <person name="Artiguenave F."/>
            <person name="Postlethwait J.H."/>
            <person name="Manak J.R."/>
            <person name="Thompson E.M."/>
            <person name="Jaillon O."/>
            <person name="Du Pasquier L."/>
            <person name="Boudinot P."/>
            <person name="Liberles D.A."/>
            <person name="Volff J.N."/>
            <person name="Philippe H."/>
            <person name="Lenhard B."/>
            <person name="Roest Crollius H."/>
            <person name="Wincker P."/>
            <person name="Chourrout D."/>
        </authorList>
    </citation>
    <scope>NUCLEOTIDE SEQUENCE [LARGE SCALE GENOMIC DNA]</scope>
</reference>
<accession>E4X665</accession>
<dbReference type="AlphaFoldDB" id="E4X665"/>
<proteinExistence type="predicted"/>
<dbReference type="InParanoid" id="E4X665"/>
<organism evidence="1">
    <name type="scientific">Oikopleura dioica</name>
    <name type="common">Tunicate</name>
    <dbReference type="NCBI Taxonomy" id="34765"/>
    <lineage>
        <taxon>Eukaryota</taxon>
        <taxon>Metazoa</taxon>
        <taxon>Chordata</taxon>
        <taxon>Tunicata</taxon>
        <taxon>Appendicularia</taxon>
        <taxon>Copelata</taxon>
        <taxon>Oikopleuridae</taxon>
        <taxon>Oikopleura</taxon>
    </lineage>
</organism>
<sequence>MKVFGSFFALAAAQEETCDTFRAKWVARKVAANLFRSENVAIVGVKLANYRFPSIEIRDQEYRGFVAFTEDVCGADFTEKLANGEVTADLMDASDAYEIDDIRYKDDGKYSYTGIGYKLKSIVNKDYPFKEKKSIVRKINSFDQVQILLRGLSQVDWKTTQDNCLLRLAAGFMEASDSYPDNLTECVLEQKRFWVEPAEINDGGFSLGLTSFF</sequence>
<dbReference type="EMBL" id="FN653026">
    <property type="protein sequence ID" value="CBY07615.1"/>
    <property type="molecule type" value="Genomic_DNA"/>
</dbReference>
<name>E4X665_OIKDI</name>
<gene>
    <name evidence="1" type="ORF">GSOID_T00002603001</name>
</gene>
<evidence type="ECO:0000313" key="1">
    <source>
        <dbReference type="EMBL" id="CBY07615.1"/>
    </source>
</evidence>